<reference evidence="3" key="1">
    <citation type="submission" date="2017-02" db="UniProtKB">
        <authorList>
            <consortium name="WormBaseParasite"/>
        </authorList>
    </citation>
    <scope>IDENTIFICATION</scope>
</reference>
<dbReference type="WBParaSite" id="HPLM_0000026001-mRNA-1">
    <property type="protein sequence ID" value="HPLM_0000026001-mRNA-1"/>
    <property type="gene ID" value="HPLM_0000026001"/>
</dbReference>
<dbReference type="Proteomes" id="UP000268014">
    <property type="component" value="Unassembled WGS sequence"/>
</dbReference>
<organism evidence="3">
    <name type="scientific">Haemonchus placei</name>
    <name type="common">Barber's pole worm</name>
    <dbReference type="NCBI Taxonomy" id="6290"/>
    <lineage>
        <taxon>Eukaryota</taxon>
        <taxon>Metazoa</taxon>
        <taxon>Ecdysozoa</taxon>
        <taxon>Nematoda</taxon>
        <taxon>Chromadorea</taxon>
        <taxon>Rhabditida</taxon>
        <taxon>Rhabditina</taxon>
        <taxon>Rhabditomorpha</taxon>
        <taxon>Strongyloidea</taxon>
        <taxon>Trichostrongylidae</taxon>
        <taxon>Haemonchus</taxon>
    </lineage>
</organism>
<evidence type="ECO:0000313" key="1">
    <source>
        <dbReference type="EMBL" id="VDO04906.1"/>
    </source>
</evidence>
<gene>
    <name evidence="1" type="ORF">HPLM_LOCUS261</name>
</gene>
<accession>A0A0N4VSJ3</accession>
<evidence type="ECO:0000313" key="2">
    <source>
        <dbReference type="Proteomes" id="UP000268014"/>
    </source>
</evidence>
<proteinExistence type="predicted"/>
<name>A0A0N4VSJ3_HAEPC</name>
<dbReference type="EMBL" id="UZAF01000155">
    <property type="protein sequence ID" value="VDO04906.1"/>
    <property type="molecule type" value="Genomic_DNA"/>
</dbReference>
<protein>
    <submittedName>
        <fullName evidence="3">Protein kinase domain-containing protein</fullName>
    </submittedName>
</protein>
<sequence length="93" mass="10200">MTTIRTAARISATEACDSVRICKLGDVRNESGNSVFSSLGLDGRSPILAPKMKSDLREYGAFSLKGNVINTDQNIAHIYETEMLVLVKIMHVE</sequence>
<keyword evidence="2" id="KW-1185">Reference proteome</keyword>
<dbReference type="AlphaFoldDB" id="A0A0N4VSJ3"/>
<reference evidence="1 2" key="2">
    <citation type="submission" date="2018-11" db="EMBL/GenBank/DDBJ databases">
        <authorList>
            <consortium name="Pathogen Informatics"/>
        </authorList>
    </citation>
    <scope>NUCLEOTIDE SEQUENCE [LARGE SCALE GENOMIC DNA]</scope>
    <source>
        <strain evidence="1 2">MHpl1</strain>
    </source>
</reference>
<evidence type="ECO:0000313" key="3">
    <source>
        <dbReference type="WBParaSite" id="HPLM_0000026001-mRNA-1"/>
    </source>
</evidence>